<proteinExistence type="predicted"/>
<dbReference type="AlphaFoldDB" id="A0A7T1B0B7"/>
<accession>A0A7T1B0B7</accession>
<evidence type="ECO:0000256" key="1">
    <source>
        <dbReference type="SAM" id="Phobius"/>
    </source>
</evidence>
<evidence type="ECO:0000313" key="2">
    <source>
        <dbReference type="EMBL" id="QPM75357.1"/>
    </source>
</evidence>
<gene>
    <name evidence="2" type="ORF">ISP08_01075</name>
</gene>
<evidence type="ECO:0000313" key="3">
    <source>
        <dbReference type="Proteomes" id="UP000594455"/>
    </source>
</evidence>
<protein>
    <submittedName>
        <fullName evidence="2">ABC-2 transporter permease</fullName>
    </submittedName>
</protein>
<dbReference type="Proteomes" id="UP000594455">
    <property type="component" value="Chromosome"/>
</dbReference>
<dbReference type="Pfam" id="PF13346">
    <property type="entry name" value="ABC2_membrane_5"/>
    <property type="match status" value="1"/>
</dbReference>
<keyword evidence="1" id="KW-0812">Transmembrane</keyword>
<feature type="transmembrane region" description="Helical" evidence="1">
    <location>
        <begin position="181"/>
        <end position="199"/>
    </location>
</feature>
<feature type="transmembrane region" description="Helical" evidence="1">
    <location>
        <begin position="81"/>
        <end position="102"/>
    </location>
</feature>
<name>A0A7T1B0B7_9STAP</name>
<feature type="transmembrane region" description="Helical" evidence="1">
    <location>
        <begin position="108"/>
        <end position="129"/>
    </location>
</feature>
<reference evidence="2 3" key="1">
    <citation type="submission" date="2020-10" db="EMBL/GenBank/DDBJ databases">
        <title>Closed genome sequences of Staphylococcus lloydii sp. nov. and Staphylococcus durrellii sp. nov. Isolated from Captive Fruit Bats (Pteropus livingstonii).</title>
        <authorList>
            <person name="Fountain K."/>
        </authorList>
    </citation>
    <scope>NUCLEOTIDE SEQUENCE [LARGE SCALE GENOMIC DNA]</scope>
    <source>
        <strain evidence="2 3">23_2_7_LY</strain>
    </source>
</reference>
<dbReference type="EMBL" id="CP064056">
    <property type="protein sequence ID" value="QPM75357.1"/>
    <property type="molecule type" value="Genomic_DNA"/>
</dbReference>
<feature type="transmembrane region" description="Helical" evidence="1">
    <location>
        <begin position="16"/>
        <end position="47"/>
    </location>
</feature>
<keyword evidence="3" id="KW-1185">Reference proteome</keyword>
<sequence>MKGMLLSTYYASKKAVYLYLSIAILASIIFGFLNPIMSCFFPMLILISPVTDTIKHEKNSKWMNYISTLPVRRKDYINGYFTYYMLLVVVGLVVGLIVTAVLTQSIQVAIASVLLGLGGAGTYAVMFPLTFKFGAENSNVVLISSSIFVIALFYIVFFVFIVKDLNTTNSLTEAVSQPSSLIALIVYALVGILTIVLSYSSSIRIFNRQEL</sequence>
<dbReference type="RefSeq" id="WP_195719030.1">
    <property type="nucleotide sequence ID" value="NZ_CP064056.1"/>
</dbReference>
<dbReference type="InterPro" id="IPR025699">
    <property type="entry name" value="ABC2_memb-like"/>
</dbReference>
<keyword evidence="1" id="KW-1133">Transmembrane helix</keyword>
<dbReference type="KEGG" id="sllo:ISP08_01075"/>
<keyword evidence="1" id="KW-0472">Membrane</keyword>
<organism evidence="2 3">
    <name type="scientific">Staphylococcus lloydii</name>
    <dbReference type="NCBI Taxonomy" id="2781774"/>
    <lineage>
        <taxon>Bacteria</taxon>
        <taxon>Bacillati</taxon>
        <taxon>Bacillota</taxon>
        <taxon>Bacilli</taxon>
        <taxon>Bacillales</taxon>
        <taxon>Staphylococcaceae</taxon>
        <taxon>Staphylococcus</taxon>
    </lineage>
</organism>
<feature type="transmembrane region" description="Helical" evidence="1">
    <location>
        <begin position="141"/>
        <end position="161"/>
    </location>
</feature>